<comment type="similarity">
    <text evidence="2">Belongs to the hemerythrin family.</text>
</comment>
<dbReference type="GO" id="GO:0003824">
    <property type="term" value="F:catalytic activity"/>
    <property type="evidence" value="ECO:0007669"/>
    <property type="project" value="UniProtKB-ARBA"/>
</dbReference>
<dbReference type="InterPro" id="IPR035938">
    <property type="entry name" value="Hemerythrin-like_sf"/>
</dbReference>
<dbReference type="SMART" id="SM00267">
    <property type="entry name" value="GGDEF"/>
    <property type="match status" value="1"/>
</dbReference>
<dbReference type="Gene3D" id="3.30.450.20">
    <property type="entry name" value="PAS domain"/>
    <property type="match status" value="2"/>
</dbReference>
<dbReference type="Pfam" id="PF13188">
    <property type="entry name" value="PAS_8"/>
    <property type="match status" value="2"/>
</dbReference>
<dbReference type="InterPro" id="IPR043128">
    <property type="entry name" value="Rev_trsase/Diguanyl_cyclase"/>
</dbReference>
<dbReference type="NCBIfam" id="TIGR00229">
    <property type="entry name" value="sensory_box"/>
    <property type="match status" value="1"/>
</dbReference>
<dbReference type="CDD" id="cd12107">
    <property type="entry name" value="Hemerythrin"/>
    <property type="match status" value="1"/>
</dbReference>
<dbReference type="InterPro" id="IPR035965">
    <property type="entry name" value="PAS-like_dom_sf"/>
</dbReference>
<dbReference type="SUPFAM" id="SSF55073">
    <property type="entry name" value="Nucleotide cyclase"/>
    <property type="match status" value="1"/>
</dbReference>
<dbReference type="PROSITE" id="PS50883">
    <property type="entry name" value="EAL"/>
    <property type="match status" value="1"/>
</dbReference>
<dbReference type="InterPro" id="IPR000160">
    <property type="entry name" value="GGDEF_dom"/>
</dbReference>
<dbReference type="InterPro" id="IPR029787">
    <property type="entry name" value="Nucleotide_cyclase"/>
</dbReference>
<dbReference type="InterPro" id="IPR012312">
    <property type="entry name" value="Hemerythrin-like"/>
</dbReference>
<dbReference type="InterPro" id="IPR001633">
    <property type="entry name" value="EAL_dom"/>
</dbReference>
<feature type="domain" description="GGDEF" evidence="7">
    <location>
        <begin position="509"/>
        <end position="643"/>
    </location>
</feature>
<keyword evidence="3" id="KW-0479">Metal-binding</keyword>
<dbReference type="PANTHER" id="PTHR44757">
    <property type="entry name" value="DIGUANYLATE CYCLASE DGCP"/>
    <property type="match status" value="1"/>
</dbReference>
<evidence type="ECO:0000256" key="4">
    <source>
        <dbReference type="ARBA" id="ARBA00023004"/>
    </source>
</evidence>
<dbReference type="Proteomes" id="UP000325606">
    <property type="component" value="Chromosome"/>
</dbReference>
<dbReference type="GO" id="GO:0046872">
    <property type="term" value="F:metal ion binding"/>
    <property type="evidence" value="ECO:0007669"/>
    <property type="project" value="UniProtKB-KW"/>
</dbReference>
<sequence length="913" mass="103083">MLKVGFDWLFSMAGGGERLTQIEIFPWERDFEVGIAELDIQHRQLVAILNRLAAKFMASVCVETLDAEFDELSAYAAYHFKTEEALWLQYLADESSEYTHHQAGHQAFSVQLDRLRASLEEKPVDDVAEQTLSFLVRWLVSHILESDRFLASVVKAKQQGLTTDEALSVAQTSMQDASGVLMSIIRSMYVSHSLNTLRLAREVSEQRQVAADALQAQSETLSISHRRLLNILDGTNAAVYVADMHSYEVLFVNAHARRLMGDVVGKICWQALQGRSAPCEFCTNDRLLQTDGKPADPVIWEHYNEQVQRWFQLHDQAIPWDDGRYVRLEIALDITDQKYLEQSLRDSEERYRVIFEQSRDAMMIVAPPDWSFRAGNPSMVELFGAGNFAELQALTPIDLSPEQQPCGRDSSSMAKDMLQIAMRDGAYYGEWLHRRLDGRDVPCTVLLTRIEIAGEVMVQGTVRDISVQKRQQQALERIAHYDPLTGLPNRVLLADRMQQAMSQALRRGTKLVIAYLDLDGFKAVNDRYGHDAGDRLLVLVAERMRHVLRESDTLARLGGDEFVAVLVDNQEADTCTPILVRLLEAAAREVLDRGYVLKVSASLGVTFYPQSASIDADQLLRQADQAMYQAKLSGKNRIHHFDLVRDNAVRGHHENMARLTAALRAEEFVLFYQPKVNMRTGSVVGMEALLRWQHPDRGVLPPVEFLSQIEGHSLEIALGNWVIETALAQLNKWLDVDWTVSVNVGAHQLQHPAFVERLQSALSRYPDVPSHRLEIEILESSALFDLERVTAIIEDCLALGVSFALDDFGTGYASLTYLKRLPVQTLKIDRSFVRDMLEDLDDNAMLEGILGLATTFRRTPVAEGVETLLQGERLLALGCELAQGYFIARPMPADAIPVWIAEWHLPEAWRKHV</sequence>
<dbReference type="Gene3D" id="3.20.20.450">
    <property type="entry name" value="EAL domain"/>
    <property type="match status" value="1"/>
</dbReference>
<feature type="domain" description="PAS" evidence="5">
    <location>
        <begin position="224"/>
        <end position="261"/>
    </location>
</feature>
<dbReference type="CDD" id="cd01948">
    <property type="entry name" value="EAL"/>
    <property type="match status" value="1"/>
</dbReference>
<proteinExistence type="inferred from homology"/>
<reference evidence="8 9" key="1">
    <citation type="submission" date="2019-09" db="EMBL/GenBank/DDBJ databases">
        <title>Nitrincola iocasae sp. nov., a bacterium isolated from the sediment collected at a cold seep field in South China Sea.</title>
        <authorList>
            <person name="Zhang H."/>
            <person name="Wang H."/>
            <person name="Li C."/>
        </authorList>
    </citation>
    <scope>NUCLEOTIDE SEQUENCE [LARGE SCALE GENOMIC DNA]</scope>
    <source>
        <strain evidence="8 9">KXZD1103</strain>
    </source>
</reference>
<dbReference type="PROSITE" id="PS50112">
    <property type="entry name" value="PAS"/>
    <property type="match status" value="1"/>
</dbReference>
<evidence type="ECO:0000313" key="9">
    <source>
        <dbReference type="Proteomes" id="UP000325606"/>
    </source>
</evidence>
<dbReference type="AlphaFoldDB" id="A0A5J6LA58"/>
<dbReference type="InterPro" id="IPR035919">
    <property type="entry name" value="EAL_sf"/>
</dbReference>
<dbReference type="KEGG" id="nik:F5I99_02190"/>
<name>A0A5J6LA58_9GAMM</name>
<dbReference type="PANTHER" id="PTHR44757:SF2">
    <property type="entry name" value="BIOFILM ARCHITECTURE MAINTENANCE PROTEIN MBAA"/>
    <property type="match status" value="1"/>
</dbReference>
<dbReference type="SUPFAM" id="SSF55785">
    <property type="entry name" value="PYP-like sensor domain (PAS domain)"/>
    <property type="match status" value="2"/>
</dbReference>
<dbReference type="CDD" id="cd01949">
    <property type="entry name" value="GGDEF"/>
    <property type="match status" value="1"/>
</dbReference>
<feature type="domain" description="EAL" evidence="6">
    <location>
        <begin position="652"/>
        <end position="904"/>
    </location>
</feature>
<dbReference type="FunFam" id="3.30.70.270:FF:000001">
    <property type="entry name" value="Diguanylate cyclase domain protein"/>
    <property type="match status" value="1"/>
</dbReference>
<gene>
    <name evidence="8" type="ORF">F5I99_02190</name>
</gene>
<protein>
    <submittedName>
        <fullName evidence="8">EAL domain-containing protein</fullName>
    </submittedName>
</protein>
<evidence type="ECO:0000259" key="6">
    <source>
        <dbReference type="PROSITE" id="PS50883"/>
    </source>
</evidence>
<dbReference type="NCBIfam" id="TIGR00254">
    <property type="entry name" value="GGDEF"/>
    <property type="match status" value="1"/>
</dbReference>
<accession>A0A5J6LA58</accession>
<keyword evidence="9" id="KW-1185">Reference proteome</keyword>
<dbReference type="NCBIfam" id="TIGR02481">
    <property type="entry name" value="hemeryth_dom"/>
    <property type="match status" value="1"/>
</dbReference>
<dbReference type="InterPro" id="IPR012827">
    <property type="entry name" value="Hemerythrin_metal-bd"/>
</dbReference>
<dbReference type="Gene3D" id="3.30.70.270">
    <property type="match status" value="1"/>
</dbReference>
<dbReference type="Pfam" id="PF00563">
    <property type="entry name" value="EAL"/>
    <property type="match status" value="1"/>
</dbReference>
<dbReference type="Gene3D" id="1.20.120.50">
    <property type="entry name" value="Hemerythrin-like"/>
    <property type="match status" value="1"/>
</dbReference>
<evidence type="ECO:0000256" key="1">
    <source>
        <dbReference type="ARBA" id="ARBA00001946"/>
    </source>
</evidence>
<comment type="cofactor">
    <cofactor evidence="1">
        <name>Mg(2+)</name>
        <dbReference type="ChEBI" id="CHEBI:18420"/>
    </cofactor>
</comment>
<dbReference type="SUPFAM" id="SSF47188">
    <property type="entry name" value="Hemerythrin-like"/>
    <property type="match status" value="1"/>
</dbReference>
<evidence type="ECO:0000259" key="5">
    <source>
        <dbReference type="PROSITE" id="PS50112"/>
    </source>
</evidence>
<keyword evidence="4" id="KW-0408">Iron</keyword>
<dbReference type="SMART" id="SM00052">
    <property type="entry name" value="EAL"/>
    <property type="match status" value="1"/>
</dbReference>
<evidence type="ECO:0000259" key="7">
    <source>
        <dbReference type="PROSITE" id="PS50887"/>
    </source>
</evidence>
<dbReference type="Pfam" id="PF00990">
    <property type="entry name" value="GGDEF"/>
    <property type="match status" value="1"/>
</dbReference>
<dbReference type="InterPro" id="IPR052155">
    <property type="entry name" value="Biofilm_reg_signaling"/>
</dbReference>
<evidence type="ECO:0000256" key="3">
    <source>
        <dbReference type="ARBA" id="ARBA00022723"/>
    </source>
</evidence>
<dbReference type="InterPro" id="IPR000014">
    <property type="entry name" value="PAS"/>
</dbReference>
<organism evidence="8 9">
    <name type="scientific">Nitrincola iocasae</name>
    <dbReference type="NCBI Taxonomy" id="2614693"/>
    <lineage>
        <taxon>Bacteria</taxon>
        <taxon>Pseudomonadati</taxon>
        <taxon>Pseudomonadota</taxon>
        <taxon>Gammaproteobacteria</taxon>
        <taxon>Oceanospirillales</taxon>
        <taxon>Oceanospirillaceae</taxon>
        <taxon>Nitrincola</taxon>
    </lineage>
</organism>
<evidence type="ECO:0000256" key="2">
    <source>
        <dbReference type="ARBA" id="ARBA00010587"/>
    </source>
</evidence>
<dbReference type="SUPFAM" id="SSF141868">
    <property type="entry name" value="EAL domain-like"/>
    <property type="match status" value="1"/>
</dbReference>
<dbReference type="Pfam" id="PF01814">
    <property type="entry name" value="Hemerythrin"/>
    <property type="match status" value="1"/>
</dbReference>
<evidence type="ECO:0000313" key="8">
    <source>
        <dbReference type="EMBL" id="QEW05397.1"/>
    </source>
</evidence>
<dbReference type="EMBL" id="CP044222">
    <property type="protein sequence ID" value="QEW05397.1"/>
    <property type="molecule type" value="Genomic_DNA"/>
</dbReference>
<dbReference type="PROSITE" id="PS50887">
    <property type="entry name" value="GGDEF"/>
    <property type="match status" value="1"/>
</dbReference>